<evidence type="ECO:0000256" key="12">
    <source>
        <dbReference type="ARBA" id="ARBA00023170"/>
    </source>
</evidence>
<dbReference type="GO" id="GO:0000155">
    <property type="term" value="F:phosphorelay sensor kinase activity"/>
    <property type="evidence" value="ECO:0007669"/>
    <property type="project" value="InterPro"/>
</dbReference>
<dbReference type="Gene3D" id="3.30.450.270">
    <property type="match status" value="1"/>
</dbReference>
<dbReference type="InterPro" id="IPR005467">
    <property type="entry name" value="His_kinase_dom"/>
</dbReference>
<dbReference type="RefSeq" id="WP_088920572.1">
    <property type="nucleotide sequence ID" value="NZ_CP018632.1"/>
</dbReference>
<name>A0A2Z2NWR9_9GAMM</name>
<keyword evidence="4" id="KW-0600">Photoreceptor protein</keyword>
<dbReference type="InterPro" id="IPR013515">
    <property type="entry name" value="Phytochrome_cen-reg"/>
</dbReference>
<keyword evidence="6 15" id="KW-0808">Transferase</keyword>
<keyword evidence="11" id="KW-0902">Two-component regulatory system</keyword>
<keyword evidence="8" id="KW-0418">Kinase</keyword>
<dbReference type="CDD" id="cd00082">
    <property type="entry name" value="HisKA"/>
    <property type="match status" value="1"/>
</dbReference>
<organism evidence="15 16">
    <name type="scientific">Granulosicoccus antarcticus IMCC3135</name>
    <dbReference type="NCBI Taxonomy" id="1192854"/>
    <lineage>
        <taxon>Bacteria</taxon>
        <taxon>Pseudomonadati</taxon>
        <taxon>Pseudomonadota</taxon>
        <taxon>Gammaproteobacteria</taxon>
        <taxon>Chromatiales</taxon>
        <taxon>Granulosicoccaceae</taxon>
        <taxon>Granulosicoccus</taxon>
    </lineage>
</organism>
<dbReference type="Pfam" id="PF02518">
    <property type="entry name" value="HATPase_c"/>
    <property type="match status" value="1"/>
</dbReference>
<evidence type="ECO:0000256" key="10">
    <source>
        <dbReference type="ARBA" id="ARBA00022991"/>
    </source>
</evidence>
<dbReference type="EC" id="2.7.13.3" evidence="3"/>
<dbReference type="GO" id="GO:0000156">
    <property type="term" value="F:phosphorelay response regulator activity"/>
    <property type="evidence" value="ECO:0007669"/>
    <property type="project" value="TreeGrafter"/>
</dbReference>
<comment type="catalytic activity">
    <reaction evidence="1">
        <text>ATP + protein L-histidine = ADP + protein N-phospho-L-histidine.</text>
        <dbReference type="EC" id="2.7.13.3"/>
    </reaction>
</comment>
<keyword evidence="5" id="KW-0716">Sensory transduction</keyword>
<dbReference type="Pfam" id="PF00360">
    <property type="entry name" value="PHY"/>
    <property type="match status" value="1"/>
</dbReference>
<evidence type="ECO:0000313" key="15">
    <source>
        <dbReference type="EMBL" id="ASJ75683.1"/>
    </source>
</evidence>
<dbReference type="InterPro" id="IPR003018">
    <property type="entry name" value="GAF"/>
</dbReference>
<dbReference type="InterPro" id="IPR001294">
    <property type="entry name" value="Phytochrome"/>
</dbReference>
<evidence type="ECO:0000259" key="14">
    <source>
        <dbReference type="PROSITE" id="PS50109"/>
    </source>
</evidence>
<dbReference type="PROSITE" id="PS50109">
    <property type="entry name" value="HIS_KIN"/>
    <property type="match status" value="1"/>
</dbReference>
<feature type="domain" description="Histidine kinase" evidence="14">
    <location>
        <begin position="531"/>
        <end position="744"/>
    </location>
</feature>
<dbReference type="InterPro" id="IPR043150">
    <property type="entry name" value="Phytochrome_PHY_sf"/>
</dbReference>
<dbReference type="PANTHER" id="PTHR42878">
    <property type="entry name" value="TWO-COMPONENT HISTIDINE KINASE"/>
    <property type="match status" value="1"/>
</dbReference>
<dbReference type="Gene3D" id="3.30.450.40">
    <property type="match status" value="1"/>
</dbReference>
<evidence type="ECO:0000256" key="1">
    <source>
        <dbReference type="ARBA" id="ARBA00000085"/>
    </source>
</evidence>
<dbReference type="SUPFAM" id="SSF55785">
    <property type="entry name" value="PYP-like sensor domain (PAS domain)"/>
    <property type="match status" value="1"/>
</dbReference>
<evidence type="ECO:0000256" key="3">
    <source>
        <dbReference type="ARBA" id="ARBA00012438"/>
    </source>
</evidence>
<dbReference type="Gene3D" id="3.30.565.10">
    <property type="entry name" value="Histidine kinase-like ATPase, C-terminal domain"/>
    <property type="match status" value="1"/>
</dbReference>
<dbReference type="InterPro" id="IPR029016">
    <property type="entry name" value="GAF-like_dom_sf"/>
</dbReference>
<evidence type="ECO:0000256" key="7">
    <source>
        <dbReference type="ARBA" id="ARBA00022741"/>
    </source>
</evidence>
<evidence type="ECO:0000256" key="6">
    <source>
        <dbReference type="ARBA" id="ARBA00022679"/>
    </source>
</evidence>
<evidence type="ECO:0000256" key="4">
    <source>
        <dbReference type="ARBA" id="ARBA00022543"/>
    </source>
</evidence>
<dbReference type="InterPro" id="IPR036890">
    <property type="entry name" value="HATPase_C_sf"/>
</dbReference>
<sequence length="744" mass="82448">MDAKQSLDTFFHLPEPATLDNCDREKIHQSGAIQNIGALLVIDPESHCIIGASPNVAAILGIEPAQLSSAKLEEVDATLAAQISEVVDGTHILHEAIDFQPEHAGVVYDTVTHCHAGRRLIEFVPNSSNSINSCRRNMRCCSKACTTILHTDNFEEAMQMAVDAVRQITGFARVKIYRFLPDWSGEVTAESNDGQVPSYLGLHFPERDIPQQVRHLMTLVPYRGIGTISNDNIPVQTSTQESQKELELDLTWSLLRSVSPMHTQYLSNMGVASTFSTSLMHQGSLWGLIACHNTSPGIVPFDNWGLLHEIGTALMVNHAQKQYSEVARMSHRLRAIESNFTSALQHEGRAETIIEVLAPSLQGFLKADGFAFLFGSHIHVSGKTPPTDFIHELLEWAGNSPEKMNQFHSEKLHEEWPAAALHEETACGVLVQSTSMHRVCKLVWFRGRITQNVHWAGQPNSKKPSPHAKASVLTPRVSFDQWVDEHTRQSAIWQECELIMAKEILRDFMDIITSQTLLSQENQSLRQFAASAAHDLKTPLRGINAALDIMDEENFDESVVKQTHAIAKKSARRLSDLISGLMEFSMTSEQAHEFHSTDLATTVSDALELLALSIKESAAEITVSEMPVIHANEILMLRLFLNLISNAIKYKHPDRCPVIHINSQTAENGCTVITVTDNGQGIEAQYAARIFLPLERLHSHSSVEGSGLGLAICQRVAQVHSGTIKLDTHYQEGSRFIFSIPAHG</sequence>
<accession>A0A2Z2NWR9</accession>
<dbReference type="GO" id="GO:0007234">
    <property type="term" value="P:osmosensory signaling via phosphorelay pathway"/>
    <property type="evidence" value="ECO:0007669"/>
    <property type="project" value="TreeGrafter"/>
</dbReference>
<dbReference type="SUPFAM" id="SSF55874">
    <property type="entry name" value="ATPase domain of HSP90 chaperone/DNA topoisomerase II/histidine kinase"/>
    <property type="match status" value="1"/>
</dbReference>
<dbReference type="OrthoDB" id="9808408at2"/>
<evidence type="ECO:0000313" key="16">
    <source>
        <dbReference type="Proteomes" id="UP000250079"/>
    </source>
</evidence>
<dbReference type="SUPFAM" id="SSF55781">
    <property type="entry name" value="GAF domain-like"/>
    <property type="match status" value="2"/>
</dbReference>
<dbReference type="SMART" id="SM00388">
    <property type="entry name" value="HisKA"/>
    <property type="match status" value="1"/>
</dbReference>
<dbReference type="InterPro" id="IPR003594">
    <property type="entry name" value="HATPase_dom"/>
</dbReference>
<dbReference type="Pfam" id="PF08446">
    <property type="entry name" value="PAS_2"/>
    <property type="match status" value="1"/>
</dbReference>
<dbReference type="GO" id="GO:0030295">
    <property type="term" value="F:protein kinase activator activity"/>
    <property type="evidence" value="ECO:0007669"/>
    <property type="project" value="TreeGrafter"/>
</dbReference>
<dbReference type="KEGG" id="gai:IMCC3135_28155"/>
<evidence type="ECO:0000256" key="5">
    <source>
        <dbReference type="ARBA" id="ARBA00022606"/>
    </source>
</evidence>
<dbReference type="GO" id="GO:0006355">
    <property type="term" value="P:regulation of DNA-templated transcription"/>
    <property type="evidence" value="ECO:0007669"/>
    <property type="project" value="InterPro"/>
</dbReference>
<keyword evidence="10" id="KW-0157">Chromophore</keyword>
<feature type="domain" description="Phytochrome chromophore attachment site" evidence="13">
    <location>
        <begin position="153"/>
        <end position="296"/>
    </location>
</feature>
<evidence type="ECO:0000259" key="13">
    <source>
        <dbReference type="PROSITE" id="PS50046"/>
    </source>
</evidence>
<dbReference type="AlphaFoldDB" id="A0A2Z2NWR9"/>
<evidence type="ECO:0000256" key="9">
    <source>
        <dbReference type="ARBA" id="ARBA00022840"/>
    </source>
</evidence>
<evidence type="ECO:0000256" key="2">
    <source>
        <dbReference type="ARBA" id="ARBA00006402"/>
    </source>
</evidence>
<dbReference type="PRINTS" id="PR01033">
    <property type="entry name" value="PHYTOCHROME"/>
</dbReference>
<gene>
    <name evidence="15" type="primary">cph1_8</name>
    <name evidence="15" type="ORF">IMCC3135_28155</name>
</gene>
<proteinExistence type="inferred from homology"/>
<evidence type="ECO:0000256" key="11">
    <source>
        <dbReference type="ARBA" id="ARBA00023012"/>
    </source>
</evidence>
<dbReference type="GO" id="GO:0009584">
    <property type="term" value="P:detection of visible light"/>
    <property type="evidence" value="ECO:0007669"/>
    <property type="project" value="InterPro"/>
</dbReference>
<dbReference type="InterPro" id="IPR035965">
    <property type="entry name" value="PAS-like_dom_sf"/>
</dbReference>
<dbReference type="PANTHER" id="PTHR42878:SF7">
    <property type="entry name" value="SENSOR HISTIDINE KINASE GLRK"/>
    <property type="match status" value="1"/>
</dbReference>
<protein>
    <recommendedName>
        <fullName evidence="3">histidine kinase</fullName>
        <ecNumber evidence="3">2.7.13.3</ecNumber>
    </recommendedName>
</protein>
<keyword evidence="12" id="KW-0675">Receptor</keyword>
<dbReference type="InterPro" id="IPR036097">
    <property type="entry name" value="HisK_dim/P_sf"/>
</dbReference>
<dbReference type="InterPro" id="IPR013654">
    <property type="entry name" value="PAS_2"/>
</dbReference>
<keyword evidence="9" id="KW-0067">ATP-binding</keyword>
<dbReference type="InterPro" id="IPR003661">
    <property type="entry name" value="HisK_dim/P_dom"/>
</dbReference>
<dbReference type="Proteomes" id="UP000250079">
    <property type="component" value="Chromosome"/>
</dbReference>
<dbReference type="GO" id="GO:0009881">
    <property type="term" value="F:photoreceptor activity"/>
    <property type="evidence" value="ECO:0007669"/>
    <property type="project" value="UniProtKB-KW"/>
</dbReference>
<keyword evidence="16" id="KW-1185">Reference proteome</keyword>
<dbReference type="InterPro" id="IPR050351">
    <property type="entry name" value="BphY/WalK/GraS-like"/>
</dbReference>
<dbReference type="Pfam" id="PF01590">
    <property type="entry name" value="GAF"/>
    <property type="match status" value="1"/>
</dbReference>
<dbReference type="EMBL" id="CP018632">
    <property type="protein sequence ID" value="ASJ75683.1"/>
    <property type="molecule type" value="Genomic_DNA"/>
</dbReference>
<reference evidence="15 16" key="1">
    <citation type="submission" date="2016-12" db="EMBL/GenBank/DDBJ databases">
        <authorList>
            <person name="Song W.-J."/>
            <person name="Kurnit D.M."/>
        </authorList>
    </citation>
    <scope>NUCLEOTIDE SEQUENCE [LARGE SCALE GENOMIC DNA]</scope>
    <source>
        <strain evidence="15 16">IMCC3135</strain>
    </source>
</reference>
<dbReference type="GO" id="GO:0005524">
    <property type="term" value="F:ATP binding"/>
    <property type="evidence" value="ECO:0007669"/>
    <property type="project" value="UniProtKB-KW"/>
</dbReference>
<comment type="similarity">
    <text evidence="2">In the N-terminal section; belongs to the phytochrome family.</text>
</comment>
<dbReference type="SMART" id="SM00387">
    <property type="entry name" value="HATPase_c"/>
    <property type="match status" value="1"/>
</dbReference>
<keyword evidence="7" id="KW-0547">Nucleotide-binding</keyword>
<dbReference type="Gene3D" id="3.30.450.20">
    <property type="entry name" value="PAS domain"/>
    <property type="match status" value="1"/>
</dbReference>
<dbReference type="Gene3D" id="1.10.287.130">
    <property type="match status" value="1"/>
</dbReference>
<dbReference type="Pfam" id="PF00512">
    <property type="entry name" value="HisKA"/>
    <property type="match status" value="1"/>
</dbReference>
<evidence type="ECO:0000256" key="8">
    <source>
        <dbReference type="ARBA" id="ARBA00022777"/>
    </source>
</evidence>
<dbReference type="PROSITE" id="PS50046">
    <property type="entry name" value="PHYTOCHROME_2"/>
    <property type="match status" value="1"/>
</dbReference>
<dbReference type="InterPro" id="IPR016132">
    <property type="entry name" value="Phyto_chromo_attachment"/>
</dbReference>
<dbReference type="SUPFAM" id="SSF47384">
    <property type="entry name" value="Homodimeric domain of signal transducing histidine kinase"/>
    <property type="match status" value="1"/>
</dbReference>